<protein>
    <recommendedName>
        <fullName evidence="2">Anti-sigma factor antagonist</fullName>
    </recommendedName>
</protein>
<dbReference type="AlphaFoldDB" id="A0A6J4T122"/>
<organism evidence="4">
    <name type="scientific">uncultured Solirubrobacterales bacterium</name>
    <dbReference type="NCBI Taxonomy" id="768556"/>
    <lineage>
        <taxon>Bacteria</taxon>
        <taxon>Bacillati</taxon>
        <taxon>Actinomycetota</taxon>
        <taxon>Thermoleophilia</taxon>
        <taxon>Solirubrobacterales</taxon>
        <taxon>environmental samples</taxon>
    </lineage>
</organism>
<dbReference type="Pfam" id="PF13466">
    <property type="entry name" value="STAS_2"/>
    <property type="match status" value="1"/>
</dbReference>
<dbReference type="GO" id="GO:0043856">
    <property type="term" value="F:anti-sigma factor antagonist activity"/>
    <property type="evidence" value="ECO:0007669"/>
    <property type="project" value="InterPro"/>
</dbReference>
<sequence length="118" mass="12423">MPPSMTAFDLETSHEGPLPLVSLFGELDIAAAPRLDAELTGLEAERPGRIVLDLRGLTFLDSTGLRSLLGADARAREDGRSLTLIQGPDVVQRVFSITGLDGHLDIVADEAALASDSG</sequence>
<dbReference type="CDD" id="cd07043">
    <property type="entry name" value="STAS_anti-anti-sigma_factors"/>
    <property type="match status" value="1"/>
</dbReference>
<evidence type="ECO:0000256" key="1">
    <source>
        <dbReference type="ARBA" id="ARBA00009013"/>
    </source>
</evidence>
<evidence type="ECO:0000259" key="3">
    <source>
        <dbReference type="PROSITE" id="PS50801"/>
    </source>
</evidence>
<dbReference type="PANTHER" id="PTHR33495:SF2">
    <property type="entry name" value="ANTI-SIGMA FACTOR ANTAGONIST TM_1081-RELATED"/>
    <property type="match status" value="1"/>
</dbReference>
<accession>A0A6J4T122</accession>
<reference evidence="4" key="1">
    <citation type="submission" date="2020-02" db="EMBL/GenBank/DDBJ databases">
        <authorList>
            <person name="Meier V. D."/>
        </authorList>
    </citation>
    <scope>NUCLEOTIDE SEQUENCE</scope>
    <source>
        <strain evidence="4">AVDCRST_MAG45</strain>
    </source>
</reference>
<dbReference type="PROSITE" id="PS50801">
    <property type="entry name" value="STAS"/>
    <property type="match status" value="1"/>
</dbReference>
<dbReference type="InterPro" id="IPR003658">
    <property type="entry name" value="Anti-sigma_ant"/>
</dbReference>
<dbReference type="EMBL" id="CADCVU010000161">
    <property type="protein sequence ID" value="CAA9510734.1"/>
    <property type="molecule type" value="Genomic_DNA"/>
</dbReference>
<dbReference type="PANTHER" id="PTHR33495">
    <property type="entry name" value="ANTI-SIGMA FACTOR ANTAGONIST TM_1081-RELATED-RELATED"/>
    <property type="match status" value="1"/>
</dbReference>
<feature type="domain" description="STAS" evidence="3">
    <location>
        <begin position="20"/>
        <end position="118"/>
    </location>
</feature>
<comment type="similarity">
    <text evidence="1 2">Belongs to the anti-sigma-factor antagonist family.</text>
</comment>
<dbReference type="InterPro" id="IPR058548">
    <property type="entry name" value="MlaB-like_STAS"/>
</dbReference>
<name>A0A6J4T122_9ACTN</name>
<dbReference type="InterPro" id="IPR036513">
    <property type="entry name" value="STAS_dom_sf"/>
</dbReference>
<evidence type="ECO:0000313" key="4">
    <source>
        <dbReference type="EMBL" id="CAA9510734.1"/>
    </source>
</evidence>
<dbReference type="InterPro" id="IPR002645">
    <property type="entry name" value="STAS_dom"/>
</dbReference>
<proteinExistence type="inferred from homology"/>
<dbReference type="SUPFAM" id="SSF52091">
    <property type="entry name" value="SpoIIaa-like"/>
    <property type="match status" value="1"/>
</dbReference>
<evidence type="ECO:0000256" key="2">
    <source>
        <dbReference type="RuleBase" id="RU003749"/>
    </source>
</evidence>
<dbReference type="Gene3D" id="3.30.750.24">
    <property type="entry name" value="STAS domain"/>
    <property type="match status" value="1"/>
</dbReference>
<dbReference type="NCBIfam" id="TIGR00377">
    <property type="entry name" value="ant_ant_sig"/>
    <property type="match status" value="1"/>
</dbReference>
<gene>
    <name evidence="4" type="ORF">AVDCRST_MAG45-1895</name>
</gene>